<dbReference type="Proteomes" id="UP000094444">
    <property type="component" value="Unassembled WGS sequence"/>
</dbReference>
<feature type="compositionally biased region" description="Polar residues" evidence="1">
    <location>
        <begin position="225"/>
        <end position="235"/>
    </location>
</feature>
<keyword evidence="3" id="KW-1185">Reference proteome</keyword>
<name>A0A2P5HPM9_DIAHE</name>
<comment type="caution">
    <text evidence="2">The sequence shown here is derived from an EMBL/GenBank/DDBJ whole genome shotgun (WGS) entry which is preliminary data.</text>
</comment>
<protein>
    <submittedName>
        <fullName evidence="2">Uncharacterized protein</fullName>
    </submittedName>
</protein>
<reference evidence="2" key="1">
    <citation type="submission" date="2017-09" db="EMBL/GenBank/DDBJ databases">
        <title>Polyketide synthases of a Diaporthe helianthi virulent isolate.</title>
        <authorList>
            <person name="Baroncelli R."/>
        </authorList>
    </citation>
    <scope>NUCLEOTIDE SEQUENCE [LARGE SCALE GENOMIC DNA]</scope>
    <source>
        <strain evidence="2">7/96</strain>
    </source>
</reference>
<sequence length="242" mass="26265">MLCFGWDNEGEADWRLEAAIREERERSHAMFRIKHQRILGLTGLVALLAGSWNEEGHFSRVHSQVSIVGSGRWLALHAAEAGGLLMLCNQVTAFGGRVDIDESKSGPFSSSSPFPLDGGHDLRIPTQYWPQVRCSAAHHAGNMRTTRDLRGSGSLPSRISNCHCDPPFVNWPGPDLQGIFVQGAPSSLPPLIDDPSQSPPARQLASPPKFSKGSSQAGQACPHLDSTSLDPTQGMQHDEWGT</sequence>
<evidence type="ECO:0000313" key="2">
    <source>
        <dbReference type="EMBL" id="POS72210.1"/>
    </source>
</evidence>
<feature type="region of interest" description="Disordered" evidence="1">
    <location>
        <begin position="182"/>
        <end position="242"/>
    </location>
</feature>
<dbReference type="InParanoid" id="A0A2P5HPM9"/>
<gene>
    <name evidence="2" type="ORF">DHEL01_v209395</name>
</gene>
<dbReference type="AlphaFoldDB" id="A0A2P5HPM9"/>
<proteinExistence type="predicted"/>
<dbReference type="EMBL" id="MAVT02001057">
    <property type="protein sequence ID" value="POS72210.1"/>
    <property type="molecule type" value="Genomic_DNA"/>
</dbReference>
<feature type="compositionally biased region" description="Low complexity" evidence="1">
    <location>
        <begin position="185"/>
        <end position="200"/>
    </location>
</feature>
<accession>A0A2P5HPM9</accession>
<evidence type="ECO:0000256" key="1">
    <source>
        <dbReference type="SAM" id="MobiDB-lite"/>
    </source>
</evidence>
<organism evidence="2 3">
    <name type="scientific">Diaporthe helianthi</name>
    <dbReference type="NCBI Taxonomy" id="158607"/>
    <lineage>
        <taxon>Eukaryota</taxon>
        <taxon>Fungi</taxon>
        <taxon>Dikarya</taxon>
        <taxon>Ascomycota</taxon>
        <taxon>Pezizomycotina</taxon>
        <taxon>Sordariomycetes</taxon>
        <taxon>Sordariomycetidae</taxon>
        <taxon>Diaporthales</taxon>
        <taxon>Diaporthaceae</taxon>
        <taxon>Diaporthe</taxon>
    </lineage>
</organism>
<evidence type="ECO:0000313" key="3">
    <source>
        <dbReference type="Proteomes" id="UP000094444"/>
    </source>
</evidence>